<reference evidence="9" key="2">
    <citation type="submission" date="2021-04" db="EMBL/GenBank/DDBJ databases">
        <authorList>
            <person name="Gilroy R."/>
        </authorList>
    </citation>
    <scope>NUCLEOTIDE SEQUENCE</scope>
    <source>
        <strain evidence="9">ChiHecec2B26-446</strain>
    </source>
</reference>
<evidence type="ECO:0000313" key="9">
    <source>
        <dbReference type="EMBL" id="HIW01254.1"/>
    </source>
</evidence>
<keyword evidence="3 5" id="KW-0347">Helicase</keyword>
<dbReference type="InterPro" id="IPR027417">
    <property type="entry name" value="P-loop_NTPase"/>
</dbReference>
<proteinExistence type="predicted"/>
<dbReference type="PROSITE" id="PS51217">
    <property type="entry name" value="UVRD_HELICASE_CTER"/>
    <property type="match status" value="1"/>
</dbReference>
<dbReference type="GO" id="GO:0016787">
    <property type="term" value="F:hydrolase activity"/>
    <property type="evidence" value="ECO:0007669"/>
    <property type="project" value="UniProtKB-UniRule"/>
</dbReference>
<dbReference type="SUPFAM" id="SSF89550">
    <property type="entry name" value="PHP domain-like"/>
    <property type="match status" value="1"/>
</dbReference>
<evidence type="ECO:0000256" key="2">
    <source>
        <dbReference type="ARBA" id="ARBA00022801"/>
    </source>
</evidence>
<evidence type="ECO:0000256" key="6">
    <source>
        <dbReference type="SAM" id="MobiDB-lite"/>
    </source>
</evidence>
<evidence type="ECO:0000313" key="10">
    <source>
        <dbReference type="Proteomes" id="UP000886752"/>
    </source>
</evidence>
<dbReference type="CDD" id="cd17932">
    <property type="entry name" value="DEXQc_UvrD"/>
    <property type="match status" value="1"/>
</dbReference>
<dbReference type="Proteomes" id="UP000886752">
    <property type="component" value="Unassembled WGS sequence"/>
</dbReference>
<dbReference type="Pfam" id="PF00580">
    <property type="entry name" value="UvrD-helicase"/>
    <property type="match status" value="1"/>
</dbReference>
<keyword evidence="2 5" id="KW-0378">Hydrolase</keyword>
<dbReference type="SUPFAM" id="SSF52540">
    <property type="entry name" value="P-loop containing nucleoside triphosphate hydrolases"/>
    <property type="match status" value="1"/>
</dbReference>
<organism evidence="9 10">
    <name type="scientific">Candidatus Desulfovibrio intestinipullorum</name>
    <dbReference type="NCBI Taxonomy" id="2838536"/>
    <lineage>
        <taxon>Bacteria</taxon>
        <taxon>Pseudomonadati</taxon>
        <taxon>Thermodesulfobacteriota</taxon>
        <taxon>Desulfovibrionia</taxon>
        <taxon>Desulfovibrionales</taxon>
        <taxon>Desulfovibrionaceae</taxon>
        <taxon>Desulfovibrio</taxon>
    </lineage>
</organism>
<feature type="compositionally biased region" description="Polar residues" evidence="6">
    <location>
        <begin position="513"/>
        <end position="523"/>
    </location>
</feature>
<dbReference type="InterPro" id="IPR016195">
    <property type="entry name" value="Pol/histidinol_Pase-like"/>
</dbReference>
<accession>A0A9D1PX83</accession>
<dbReference type="GO" id="GO:0004386">
    <property type="term" value="F:helicase activity"/>
    <property type="evidence" value="ECO:0007669"/>
    <property type="project" value="UniProtKB-UniRule"/>
</dbReference>
<gene>
    <name evidence="9" type="ORF">H9894_08720</name>
</gene>
<dbReference type="CDD" id="cd19067">
    <property type="entry name" value="PfuEndoQ-like"/>
    <property type="match status" value="1"/>
</dbReference>
<dbReference type="AlphaFoldDB" id="A0A9D1PX83"/>
<evidence type="ECO:0000256" key="3">
    <source>
        <dbReference type="ARBA" id="ARBA00022806"/>
    </source>
</evidence>
<dbReference type="GO" id="GO:0005524">
    <property type="term" value="F:ATP binding"/>
    <property type="evidence" value="ECO:0007669"/>
    <property type="project" value="UniProtKB-UniRule"/>
</dbReference>
<feature type="domain" description="UvrD-like helicase C-terminal" evidence="8">
    <location>
        <begin position="780"/>
        <end position="1050"/>
    </location>
</feature>
<dbReference type="EMBL" id="DXHV01000077">
    <property type="protein sequence ID" value="HIW01254.1"/>
    <property type="molecule type" value="Genomic_DNA"/>
</dbReference>
<dbReference type="PROSITE" id="PS51198">
    <property type="entry name" value="UVRD_HELICASE_ATP_BIND"/>
    <property type="match status" value="1"/>
</dbReference>
<reference evidence="9" key="1">
    <citation type="journal article" date="2021" name="PeerJ">
        <title>Extensive microbial diversity within the chicken gut microbiome revealed by metagenomics and culture.</title>
        <authorList>
            <person name="Gilroy R."/>
            <person name="Ravi A."/>
            <person name="Getino M."/>
            <person name="Pursley I."/>
            <person name="Horton D.L."/>
            <person name="Alikhan N.F."/>
            <person name="Baker D."/>
            <person name="Gharbi K."/>
            <person name="Hall N."/>
            <person name="Watson M."/>
            <person name="Adriaenssens E.M."/>
            <person name="Foster-Nyarko E."/>
            <person name="Jarju S."/>
            <person name="Secka A."/>
            <person name="Antonio M."/>
            <person name="Oren A."/>
            <person name="Chaudhuri R.R."/>
            <person name="La Ragione R."/>
            <person name="Hildebrand F."/>
            <person name="Pallen M.J."/>
        </authorList>
    </citation>
    <scope>NUCLEOTIDE SEQUENCE</scope>
    <source>
        <strain evidence="9">ChiHecec2B26-446</strain>
    </source>
</reference>
<protein>
    <submittedName>
        <fullName evidence="9">UvrD-helicase domain-containing protein</fullName>
    </submittedName>
</protein>
<dbReference type="CDD" id="cd18807">
    <property type="entry name" value="SF1_C_UvrD"/>
    <property type="match status" value="1"/>
</dbReference>
<dbReference type="Pfam" id="PF13361">
    <property type="entry name" value="UvrD_C"/>
    <property type="match status" value="2"/>
</dbReference>
<feature type="binding site" evidence="5">
    <location>
        <begin position="541"/>
        <end position="548"/>
    </location>
    <ligand>
        <name>ATP</name>
        <dbReference type="ChEBI" id="CHEBI:30616"/>
    </ligand>
</feature>
<dbReference type="PANTHER" id="PTHR40084:SF1">
    <property type="entry name" value="PHOSPHOTRANSFERASE"/>
    <property type="match status" value="1"/>
</dbReference>
<feature type="domain" description="UvrD-like helicase ATP-binding" evidence="7">
    <location>
        <begin position="520"/>
        <end position="779"/>
    </location>
</feature>
<keyword evidence="1 5" id="KW-0547">Nucleotide-binding</keyword>
<dbReference type="InterPro" id="IPR014017">
    <property type="entry name" value="DNA_helicase_UvrD-like_C"/>
</dbReference>
<dbReference type="Gene3D" id="3.40.50.300">
    <property type="entry name" value="P-loop containing nucleotide triphosphate hydrolases"/>
    <property type="match status" value="3"/>
</dbReference>
<evidence type="ECO:0000256" key="4">
    <source>
        <dbReference type="ARBA" id="ARBA00022840"/>
    </source>
</evidence>
<feature type="compositionally biased region" description="Low complexity" evidence="6">
    <location>
        <begin position="484"/>
        <end position="494"/>
    </location>
</feature>
<name>A0A9D1PX83_9BACT</name>
<comment type="caution">
    <text evidence="9">The sequence shown here is derived from an EMBL/GenBank/DDBJ whole genome shotgun (WGS) entry which is preliminary data.</text>
</comment>
<dbReference type="GO" id="GO:0140097">
    <property type="term" value="F:catalytic activity, acting on DNA"/>
    <property type="evidence" value="ECO:0007669"/>
    <property type="project" value="UniProtKB-ARBA"/>
</dbReference>
<evidence type="ECO:0000259" key="7">
    <source>
        <dbReference type="PROSITE" id="PS51198"/>
    </source>
</evidence>
<dbReference type="InterPro" id="IPR014016">
    <property type="entry name" value="UvrD-like_ATP-bd"/>
</dbReference>
<dbReference type="InterPro" id="IPR013986">
    <property type="entry name" value="DExx_box_DNA_helicase_dom_sf"/>
</dbReference>
<dbReference type="Gene3D" id="1.10.10.160">
    <property type="match status" value="1"/>
</dbReference>
<keyword evidence="4 5" id="KW-0067">ATP-binding</keyword>
<dbReference type="Gene3D" id="3.20.20.140">
    <property type="entry name" value="Metal-dependent hydrolases"/>
    <property type="match status" value="1"/>
</dbReference>
<dbReference type="PANTHER" id="PTHR40084">
    <property type="entry name" value="PHOSPHOHYDROLASE, PHP FAMILY"/>
    <property type="match status" value="1"/>
</dbReference>
<evidence type="ECO:0000259" key="8">
    <source>
        <dbReference type="PROSITE" id="PS51217"/>
    </source>
</evidence>
<evidence type="ECO:0000256" key="5">
    <source>
        <dbReference type="PROSITE-ProRule" id="PRU00560"/>
    </source>
</evidence>
<feature type="region of interest" description="Disordered" evidence="6">
    <location>
        <begin position="435"/>
        <end position="526"/>
    </location>
</feature>
<sequence length="1101" mass="121778">MYVADLHIHSRFSMATSKQLTLPHLAGWAMCKGIHVLGTGDFTHPAWQAELRTGLELDESSGLYRLKGVPDRIVTDREIADARPPLFCLQTEISSIYKRGGKVRRIHTLVFFPTLDDVERFSRKLGQIGNIESDGRPILGLDAHDLLELVLETSDRGICIPAHIWTPWFSLFGSRSGFDAIEDCFGDLTPHIFALETGLSSDPAMNRLVSALDGFALISNSDAHSGANLGREANLFLGQPSYDGMFAALRTAARRARNRQDADYFAGTLEIYPEEGKYHLDGHRACQVVMTPEESAAHGNICPVCGKPLTIGVLHRVWELADRKKNVTLPDEPEVHPIIPLPSVLAQIYGLSAHSKKLQVRFQHALEHLGSEFAILAHLSIDEISAYNPVLGEAIRRIRCGEIALQGGYDGEFGTITVFSPEELKDLCPGSQDRADLAARSRKQACRTEPRKTQKLLPPEGFARSEQSTAGGQKVQRTAPGMPQEEAAQGGEQQDGPTGEDSGLGTAPRSREPQQAGTGIKLTQEQEEACTHVSSPLLVLAGPGAGKTRLLTERIVRLLDQGTQPERLLALTFSRKAGEEILARVRERLPETELPFCGTFHALAWKSLRKKHSTAVLLPDEQAQGLLMQSVRTVLPDLDDRKVRDYANHIELMRERCEPMARDSSERAVLRAYAQAKCNSTILRFDFTDLLEVFLRDHELQESIRPEHVLVDEVQDLSLLQVRVVQSLLPFSGQGFFGIGDPDQSIYGFRGALSDIVPVLKELWPDLATRSLKMSFRSSQKILDLASQTMHDAPSSGHLTAARPLSAVLTSFEAPTQAIEERWLADQIAGLLGATSHTLLDLQKDRYPGLPGDCSPSDIAVLVRLKAQIPSLMRALTQKGIPVQAPSLNLFWQDEGIQKVLAFMEQQILAGRQTFGLGSLLNISRSTQPPAELVPLLMQQGALTEEILATPAWEQLGKAFAGAGSWERLLEEVCWQKEVDLLQSRAEAVRLLTMHAAKGLEFRAVFLPGFNDGLLPHGRALLRGREEELSQNALEEERRLLYVALTRASEALFLSFAHKRTLYGRELELPVSRFFADISSLFARKRMVRHAQKTLVQGSLV</sequence>
<evidence type="ECO:0000256" key="1">
    <source>
        <dbReference type="ARBA" id="ARBA00022741"/>
    </source>
</evidence>